<evidence type="ECO:0000256" key="1">
    <source>
        <dbReference type="SAM" id="SignalP"/>
    </source>
</evidence>
<keyword evidence="1" id="KW-0732">Signal</keyword>
<organism evidence="2 3">
    <name type="scientific">Mytilus coruscus</name>
    <name type="common">Sea mussel</name>
    <dbReference type="NCBI Taxonomy" id="42192"/>
    <lineage>
        <taxon>Eukaryota</taxon>
        <taxon>Metazoa</taxon>
        <taxon>Spiralia</taxon>
        <taxon>Lophotrochozoa</taxon>
        <taxon>Mollusca</taxon>
        <taxon>Bivalvia</taxon>
        <taxon>Autobranchia</taxon>
        <taxon>Pteriomorphia</taxon>
        <taxon>Mytilida</taxon>
        <taxon>Mytiloidea</taxon>
        <taxon>Mytilidae</taxon>
        <taxon>Mytilinae</taxon>
        <taxon>Mytilus</taxon>
    </lineage>
</organism>
<protein>
    <recommendedName>
        <fullName evidence="4">Apple domain-containing protein</fullName>
    </recommendedName>
</protein>
<dbReference type="AlphaFoldDB" id="A0A6J8EDL2"/>
<accession>A0A6J8EDL2</accession>
<reference evidence="2 3" key="1">
    <citation type="submission" date="2020-06" db="EMBL/GenBank/DDBJ databases">
        <authorList>
            <person name="Li R."/>
            <person name="Bekaert M."/>
        </authorList>
    </citation>
    <scope>NUCLEOTIDE SEQUENCE [LARGE SCALE GENOMIC DNA]</scope>
    <source>
        <strain evidence="3">wild</strain>
    </source>
</reference>
<keyword evidence="3" id="KW-1185">Reference proteome</keyword>
<proteinExistence type="predicted"/>
<evidence type="ECO:0008006" key="4">
    <source>
        <dbReference type="Google" id="ProtNLM"/>
    </source>
</evidence>
<sequence>MRLSIYQGLLLLYKLFQTSAEQCTSETFRINPDKRDVKLRGFTYRTFENISSRAYFKKCIRRKRCHSYNYNRVSLRCELNLKPMYISEDYFKNVVGYVYAEVHHYRGIVKTPTEAFQNVAFERGGQGSTYNNEHAEYADDGLTNTALIRNRTSLHIGSRLHDLDITVGTHLDDMSIFAHYTGPAADNEHLVFQRSSVHRWSLCQTDHHQGPEMLHVRSYCHCLSSTLITDKLIITFLTVS</sequence>
<feature type="signal peptide" evidence="1">
    <location>
        <begin position="1"/>
        <end position="20"/>
    </location>
</feature>
<gene>
    <name evidence="2" type="ORF">MCOR_50504</name>
</gene>
<dbReference type="EMBL" id="CACVKT020008859">
    <property type="protein sequence ID" value="CAC5418043.1"/>
    <property type="molecule type" value="Genomic_DNA"/>
</dbReference>
<evidence type="ECO:0000313" key="3">
    <source>
        <dbReference type="Proteomes" id="UP000507470"/>
    </source>
</evidence>
<feature type="chain" id="PRO_5027028316" description="Apple domain-containing protein" evidence="1">
    <location>
        <begin position="21"/>
        <end position="240"/>
    </location>
</feature>
<evidence type="ECO:0000313" key="2">
    <source>
        <dbReference type="EMBL" id="CAC5418043.1"/>
    </source>
</evidence>
<dbReference type="Proteomes" id="UP000507470">
    <property type="component" value="Unassembled WGS sequence"/>
</dbReference>
<name>A0A6J8EDL2_MYTCO</name>